<gene>
    <name evidence="8" type="ORF">DFH94DRAFT_701453</name>
</gene>
<dbReference type="Proteomes" id="UP000759537">
    <property type="component" value="Unassembled WGS sequence"/>
</dbReference>
<evidence type="ECO:0000256" key="3">
    <source>
        <dbReference type="ARBA" id="ARBA00008057"/>
    </source>
</evidence>
<evidence type="ECO:0000256" key="1">
    <source>
        <dbReference type="ARBA" id="ARBA00002212"/>
    </source>
</evidence>
<feature type="compositionally biased region" description="Acidic residues" evidence="6">
    <location>
        <begin position="104"/>
        <end position="137"/>
    </location>
</feature>
<comment type="caution">
    <text evidence="8">The sequence shown here is derived from an EMBL/GenBank/DDBJ whole genome shotgun (WGS) entry which is preliminary data.</text>
</comment>
<evidence type="ECO:0000256" key="2">
    <source>
        <dbReference type="ARBA" id="ARBA00004123"/>
    </source>
</evidence>
<comment type="subcellular location">
    <subcellularLocation>
        <location evidence="2">Nucleus</location>
    </subcellularLocation>
</comment>
<feature type="domain" description="Histone chaperone" evidence="7">
    <location>
        <begin position="38"/>
        <end position="65"/>
    </location>
</feature>
<keyword evidence="4" id="KW-0143">Chaperone</keyword>
<evidence type="ECO:0000313" key="9">
    <source>
        <dbReference type="Proteomes" id="UP000759537"/>
    </source>
</evidence>
<dbReference type="Pfam" id="PF09649">
    <property type="entry name" value="CHZ"/>
    <property type="match status" value="1"/>
</dbReference>
<dbReference type="InterPro" id="IPR019098">
    <property type="entry name" value="Histone_chaperone_domain_CHZ"/>
</dbReference>
<protein>
    <recommendedName>
        <fullName evidence="7">Histone chaperone domain-containing protein</fullName>
    </recommendedName>
</protein>
<evidence type="ECO:0000256" key="5">
    <source>
        <dbReference type="ARBA" id="ARBA00023242"/>
    </source>
</evidence>
<evidence type="ECO:0000313" key="8">
    <source>
        <dbReference type="EMBL" id="KAF8486892.1"/>
    </source>
</evidence>
<feature type="compositionally biased region" description="Basic and acidic residues" evidence="6">
    <location>
        <begin position="52"/>
        <end position="63"/>
    </location>
</feature>
<reference evidence="8" key="2">
    <citation type="journal article" date="2020" name="Nat. Commun.">
        <title>Large-scale genome sequencing of mycorrhizal fungi provides insights into the early evolution of symbiotic traits.</title>
        <authorList>
            <person name="Miyauchi S."/>
            <person name="Kiss E."/>
            <person name="Kuo A."/>
            <person name="Drula E."/>
            <person name="Kohler A."/>
            <person name="Sanchez-Garcia M."/>
            <person name="Morin E."/>
            <person name="Andreopoulos B."/>
            <person name="Barry K.W."/>
            <person name="Bonito G."/>
            <person name="Buee M."/>
            <person name="Carver A."/>
            <person name="Chen C."/>
            <person name="Cichocki N."/>
            <person name="Clum A."/>
            <person name="Culley D."/>
            <person name="Crous P.W."/>
            <person name="Fauchery L."/>
            <person name="Girlanda M."/>
            <person name="Hayes R.D."/>
            <person name="Keri Z."/>
            <person name="LaButti K."/>
            <person name="Lipzen A."/>
            <person name="Lombard V."/>
            <person name="Magnuson J."/>
            <person name="Maillard F."/>
            <person name="Murat C."/>
            <person name="Nolan M."/>
            <person name="Ohm R.A."/>
            <person name="Pangilinan J."/>
            <person name="Pereira M.F."/>
            <person name="Perotto S."/>
            <person name="Peter M."/>
            <person name="Pfister S."/>
            <person name="Riley R."/>
            <person name="Sitrit Y."/>
            <person name="Stielow J.B."/>
            <person name="Szollosi G."/>
            <person name="Zifcakova L."/>
            <person name="Stursova M."/>
            <person name="Spatafora J.W."/>
            <person name="Tedersoo L."/>
            <person name="Vaario L.M."/>
            <person name="Yamada A."/>
            <person name="Yan M."/>
            <person name="Wang P."/>
            <person name="Xu J."/>
            <person name="Bruns T."/>
            <person name="Baldrian P."/>
            <person name="Vilgalys R."/>
            <person name="Dunand C."/>
            <person name="Henrissat B."/>
            <person name="Grigoriev I.V."/>
            <person name="Hibbett D."/>
            <person name="Nagy L.G."/>
            <person name="Martin F.M."/>
        </authorList>
    </citation>
    <scope>NUCLEOTIDE SEQUENCE</scope>
    <source>
        <strain evidence="8">Prilba</strain>
    </source>
</reference>
<feature type="compositionally biased region" description="Acidic residues" evidence="6">
    <location>
        <begin position="37"/>
        <end position="48"/>
    </location>
</feature>
<comment type="function">
    <text evidence="1">Forms a chaperone-bound H2A.Z-H2B complex that acts as a source for SWR1 complex-dependent H2A to H2A.Z histone replacement in chromatin.</text>
</comment>
<feature type="compositionally biased region" description="Basic and acidic residues" evidence="6">
    <location>
        <begin position="76"/>
        <end position="86"/>
    </location>
</feature>
<keyword evidence="5" id="KW-0539">Nucleus</keyword>
<dbReference type="EMBL" id="WHVB01000001">
    <property type="protein sequence ID" value="KAF8486892.1"/>
    <property type="molecule type" value="Genomic_DNA"/>
</dbReference>
<reference evidence="8" key="1">
    <citation type="submission" date="2019-10" db="EMBL/GenBank/DDBJ databases">
        <authorList>
            <consortium name="DOE Joint Genome Institute"/>
            <person name="Kuo A."/>
            <person name="Miyauchi S."/>
            <person name="Kiss E."/>
            <person name="Drula E."/>
            <person name="Kohler A."/>
            <person name="Sanchez-Garcia M."/>
            <person name="Andreopoulos B."/>
            <person name="Barry K.W."/>
            <person name="Bonito G."/>
            <person name="Buee M."/>
            <person name="Carver A."/>
            <person name="Chen C."/>
            <person name="Cichocki N."/>
            <person name="Clum A."/>
            <person name="Culley D."/>
            <person name="Crous P.W."/>
            <person name="Fauchery L."/>
            <person name="Girlanda M."/>
            <person name="Hayes R."/>
            <person name="Keri Z."/>
            <person name="LaButti K."/>
            <person name="Lipzen A."/>
            <person name="Lombard V."/>
            <person name="Magnuson J."/>
            <person name="Maillard F."/>
            <person name="Morin E."/>
            <person name="Murat C."/>
            <person name="Nolan M."/>
            <person name="Ohm R."/>
            <person name="Pangilinan J."/>
            <person name="Pereira M."/>
            <person name="Perotto S."/>
            <person name="Peter M."/>
            <person name="Riley R."/>
            <person name="Sitrit Y."/>
            <person name="Stielow B."/>
            <person name="Szollosi G."/>
            <person name="Zifcakova L."/>
            <person name="Stursova M."/>
            <person name="Spatafora J.W."/>
            <person name="Tedersoo L."/>
            <person name="Vaario L.-M."/>
            <person name="Yamada A."/>
            <person name="Yan M."/>
            <person name="Wang P."/>
            <person name="Xu J."/>
            <person name="Bruns T."/>
            <person name="Baldrian P."/>
            <person name="Vilgalys R."/>
            <person name="Henrissat B."/>
            <person name="Grigoriev I.V."/>
            <person name="Hibbett D."/>
            <person name="Nagy L.G."/>
            <person name="Martin F.M."/>
        </authorList>
    </citation>
    <scope>NUCLEOTIDE SEQUENCE</scope>
    <source>
        <strain evidence="8">Prilba</strain>
    </source>
</reference>
<name>A0A9P5TE89_9AGAM</name>
<proteinExistence type="inferred from homology"/>
<sequence length="137" mass="15272">MSSQSKRRAESEEVAHKKKPRQGGDEDEFSHDKNDGLEDELGALDEDNIILADRRTRGKRVDYTEGGLAGDNGSKSGEEIPKEKKGAPAAPRTISPERKPVNIQEEDEEEEEEEEYEGDGGDEDEDGTDSYDEDEDE</sequence>
<evidence type="ECO:0000256" key="6">
    <source>
        <dbReference type="SAM" id="MobiDB-lite"/>
    </source>
</evidence>
<dbReference type="GO" id="GO:0005634">
    <property type="term" value="C:nucleus"/>
    <property type="evidence" value="ECO:0007669"/>
    <property type="project" value="UniProtKB-SubCell"/>
</dbReference>
<dbReference type="AlphaFoldDB" id="A0A9P5TE89"/>
<accession>A0A9P5TE89</accession>
<feature type="region of interest" description="Disordered" evidence="6">
    <location>
        <begin position="1"/>
        <end position="137"/>
    </location>
</feature>
<keyword evidence="9" id="KW-1185">Reference proteome</keyword>
<evidence type="ECO:0000256" key="4">
    <source>
        <dbReference type="ARBA" id="ARBA00023186"/>
    </source>
</evidence>
<comment type="similarity">
    <text evidence="3">Belongs to the CHZ1 family.</text>
</comment>
<dbReference type="OrthoDB" id="3255030at2759"/>
<organism evidence="8 9">
    <name type="scientific">Russula ochroleuca</name>
    <dbReference type="NCBI Taxonomy" id="152965"/>
    <lineage>
        <taxon>Eukaryota</taxon>
        <taxon>Fungi</taxon>
        <taxon>Dikarya</taxon>
        <taxon>Basidiomycota</taxon>
        <taxon>Agaricomycotina</taxon>
        <taxon>Agaricomycetes</taxon>
        <taxon>Russulales</taxon>
        <taxon>Russulaceae</taxon>
        <taxon>Russula</taxon>
    </lineage>
</organism>
<evidence type="ECO:0000259" key="7">
    <source>
        <dbReference type="Pfam" id="PF09649"/>
    </source>
</evidence>